<comment type="subcellular location">
    <subcellularLocation>
        <location evidence="11">Endomembrane system</location>
        <topology evidence="11">Lipid-anchor</topology>
        <orientation evidence="11">Cytoplasmic side</orientation>
    </subcellularLocation>
</comment>
<evidence type="ECO:0000256" key="1">
    <source>
        <dbReference type="ARBA" id="ARBA00022481"/>
    </source>
</evidence>
<dbReference type="GO" id="GO:0016020">
    <property type="term" value="C:membrane"/>
    <property type="evidence" value="ECO:0007669"/>
    <property type="project" value="InterPro"/>
</dbReference>
<dbReference type="GO" id="GO:0046872">
    <property type="term" value="F:metal ion binding"/>
    <property type="evidence" value="ECO:0007669"/>
    <property type="project" value="UniProtKB-KW"/>
</dbReference>
<keyword evidence="6" id="KW-0342">GTP-binding</keyword>
<dbReference type="SMART" id="SM00174">
    <property type="entry name" value="RHO"/>
    <property type="match status" value="1"/>
</dbReference>
<keyword evidence="7" id="KW-0472">Membrane</keyword>
<evidence type="ECO:0000256" key="6">
    <source>
        <dbReference type="ARBA" id="ARBA00023134"/>
    </source>
</evidence>
<keyword evidence="2" id="KW-0479">Metal-binding</keyword>
<dbReference type="RefSeq" id="XP_064853714.1">
    <property type="nucleotide sequence ID" value="XM_064997642.1"/>
</dbReference>
<evidence type="ECO:0000256" key="9">
    <source>
        <dbReference type="ARBA" id="ARBA00023289"/>
    </source>
</evidence>
<keyword evidence="9" id="KW-0636">Prenylation</keyword>
<dbReference type="FunFam" id="3.40.50.300:FF:000273">
    <property type="entry name" value="GTP-binding protein Rheb homolog"/>
    <property type="match status" value="1"/>
</dbReference>
<dbReference type="NCBIfam" id="TIGR00231">
    <property type="entry name" value="small_GTP"/>
    <property type="match status" value="1"/>
</dbReference>
<evidence type="ECO:0000256" key="7">
    <source>
        <dbReference type="ARBA" id="ARBA00023136"/>
    </source>
</evidence>
<dbReference type="EMBL" id="BTFZ01000011">
    <property type="protein sequence ID" value="GMM36718.1"/>
    <property type="molecule type" value="Genomic_DNA"/>
</dbReference>
<evidence type="ECO:0000256" key="11">
    <source>
        <dbReference type="ARBA" id="ARBA00046278"/>
    </source>
</evidence>
<reference evidence="13 14" key="1">
    <citation type="journal article" date="2023" name="Elife">
        <title>Identification of key yeast species and microbe-microbe interactions impacting larval growth of Drosophila in the wild.</title>
        <authorList>
            <person name="Mure A."/>
            <person name="Sugiura Y."/>
            <person name="Maeda R."/>
            <person name="Honda K."/>
            <person name="Sakurai N."/>
            <person name="Takahashi Y."/>
            <person name="Watada M."/>
            <person name="Katoh T."/>
            <person name="Gotoh A."/>
            <person name="Gotoh Y."/>
            <person name="Taniguchi I."/>
            <person name="Nakamura K."/>
            <person name="Hayashi T."/>
            <person name="Katayama T."/>
            <person name="Uemura T."/>
            <person name="Hattori Y."/>
        </authorList>
    </citation>
    <scope>NUCLEOTIDE SEQUENCE [LARGE SCALE GENOMIC DNA]</scope>
    <source>
        <strain evidence="13 14">SC-9</strain>
    </source>
</reference>
<dbReference type="PROSITE" id="PS51419">
    <property type="entry name" value="RAB"/>
    <property type="match status" value="1"/>
</dbReference>
<keyword evidence="3" id="KW-0547">Nucleotide-binding</keyword>
<dbReference type="PROSITE" id="PS51421">
    <property type="entry name" value="RAS"/>
    <property type="match status" value="1"/>
</dbReference>
<dbReference type="Gene3D" id="3.40.50.300">
    <property type="entry name" value="P-loop containing nucleotide triphosphate hydrolases"/>
    <property type="match status" value="1"/>
</dbReference>
<dbReference type="GeneID" id="90074693"/>
<dbReference type="SUPFAM" id="SSF52540">
    <property type="entry name" value="P-loop containing nucleoside triphosphate hydrolases"/>
    <property type="match status" value="1"/>
</dbReference>
<dbReference type="InterPro" id="IPR020849">
    <property type="entry name" value="Small_GTPase_Ras-type"/>
</dbReference>
<dbReference type="PRINTS" id="PR00449">
    <property type="entry name" value="RASTRNSFRMNG"/>
</dbReference>
<proteinExistence type="inferred from homology"/>
<dbReference type="GO" id="GO:0005525">
    <property type="term" value="F:GTP binding"/>
    <property type="evidence" value="ECO:0007669"/>
    <property type="project" value="UniProtKB-KW"/>
</dbReference>
<evidence type="ECO:0000256" key="10">
    <source>
        <dbReference type="ARBA" id="ARBA00037969"/>
    </source>
</evidence>
<dbReference type="Pfam" id="PF00071">
    <property type="entry name" value="Ras"/>
    <property type="match status" value="1"/>
</dbReference>
<comment type="similarity">
    <text evidence="10">Belongs to the small GTPase superfamily. Rheb family.</text>
</comment>
<dbReference type="AlphaFoldDB" id="A0AAV5QRG1"/>
<keyword evidence="1" id="KW-0488">Methylation</keyword>
<evidence type="ECO:0000256" key="4">
    <source>
        <dbReference type="ARBA" id="ARBA00022801"/>
    </source>
</evidence>
<keyword evidence="14" id="KW-1185">Reference proteome</keyword>
<keyword evidence="5" id="KW-0460">Magnesium</keyword>
<evidence type="ECO:0000313" key="13">
    <source>
        <dbReference type="EMBL" id="GMM36718.1"/>
    </source>
</evidence>
<dbReference type="InterPro" id="IPR001806">
    <property type="entry name" value="Small_GTPase"/>
</dbReference>
<evidence type="ECO:0000256" key="5">
    <source>
        <dbReference type="ARBA" id="ARBA00022842"/>
    </source>
</evidence>
<dbReference type="GO" id="GO:0012505">
    <property type="term" value="C:endomembrane system"/>
    <property type="evidence" value="ECO:0007669"/>
    <property type="project" value="UniProtKB-SubCell"/>
</dbReference>
<dbReference type="InterPro" id="IPR027417">
    <property type="entry name" value="P-loop_NTPase"/>
</dbReference>
<sequence length="187" mass="20837">MSSVSRKLAIVGARAVGKSSLTLRFTESRFDDSYYPTIENQYMKSFKVNGKVYDVDISDTAGQDEYSIVNQRQLIGIHGFLLVYSIASRSSFEVLSTIRDKILNILSFGEDTKVPFVVVANKTDLGSGVRQVSKEEGLALAREFNCPFIEVSAKDNTNVDRAFEILLQHIEELTNPQEKKEAGCVIV</sequence>
<dbReference type="Proteomes" id="UP001360560">
    <property type="component" value="Unassembled WGS sequence"/>
</dbReference>
<comment type="caution">
    <text evidence="13">The sequence shown here is derived from an EMBL/GenBank/DDBJ whole genome shotgun (WGS) entry which is preliminary data.</text>
</comment>
<accession>A0AAV5QRG1</accession>
<gene>
    <name evidence="13" type="ORF">DASC09_040430</name>
</gene>
<dbReference type="PROSITE" id="PS51420">
    <property type="entry name" value="RHO"/>
    <property type="match status" value="1"/>
</dbReference>
<keyword evidence="4" id="KW-0378">Hydrolase</keyword>
<dbReference type="SMART" id="SM00175">
    <property type="entry name" value="RAB"/>
    <property type="match status" value="1"/>
</dbReference>
<evidence type="ECO:0000256" key="2">
    <source>
        <dbReference type="ARBA" id="ARBA00022723"/>
    </source>
</evidence>
<organism evidence="13 14">
    <name type="scientific">Saccharomycopsis crataegensis</name>
    <dbReference type="NCBI Taxonomy" id="43959"/>
    <lineage>
        <taxon>Eukaryota</taxon>
        <taxon>Fungi</taxon>
        <taxon>Dikarya</taxon>
        <taxon>Ascomycota</taxon>
        <taxon>Saccharomycotina</taxon>
        <taxon>Saccharomycetes</taxon>
        <taxon>Saccharomycopsidaceae</taxon>
        <taxon>Saccharomycopsis</taxon>
    </lineage>
</organism>
<keyword evidence="8" id="KW-0449">Lipoprotein</keyword>
<comment type="catalytic activity">
    <reaction evidence="12">
        <text>GTP + H2O = GDP + phosphate + H(+)</text>
        <dbReference type="Rhea" id="RHEA:19669"/>
        <dbReference type="ChEBI" id="CHEBI:15377"/>
        <dbReference type="ChEBI" id="CHEBI:15378"/>
        <dbReference type="ChEBI" id="CHEBI:37565"/>
        <dbReference type="ChEBI" id="CHEBI:43474"/>
        <dbReference type="ChEBI" id="CHEBI:58189"/>
    </reaction>
    <physiologicalReaction direction="left-to-right" evidence="12">
        <dbReference type="Rhea" id="RHEA:19670"/>
    </physiologicalReaction>
</comment>
<name>A0AAV5QRG1_9ASCO</name>
<evidence type="ECO:0000313" key="14">
    <source>
        <dbReference type="Proteomes" id="UP001360560"/>
    </source>
</evidence>
<dbReference type="GO" id="GO:0003924">
    <property type="term" value="F:GTPase activity"/>
    <property type="evidence" value="ECO:0007669"/>
    <property type="project" value="InterPro"/>
</dbReference>
<dbReference type="InterPro" id="IPR005225">
    <property type="entry name" value="Small_GTP-bd"/>
</dbReference>
<protein>
    <submittedName>
        <fullName evidence="13">GTPase</fullName>
    </submittedName>
</protein>
<dbReference type="PANTHER" id="PTHR24070">
    <property type="entry name" value="RAS, DI-RAS, AND RHEB FAMILY MEMBERS OF SMALL GTPASE SUPERFAMILY"/>
    <property type="match status" value="1"/>
</dbReference>
<evidence type="ECO:0000256" key="12">
    <source>
        <dbReference type="ARBA" id="ARBA00049117"/>
    </source>
</evidence>
<dbReference type="SMART" id="SM00173">
    <property type="entry name" value="RAS"/>
    <property type="match status" value="1"/>
</dbReference>
<evidence type="ECO:0000256" key="3">
    <source>
        <dbReference type="ARBA" id="ARBA00022741"/>
    </source>
</evidence>
<evidence type="ECO:0000256" key="8">
    <source>
        <dbReference type="ARBA" id="ARBA00023288"/>
    </source>
</evidence>
<dbReference type="GO" id="GO:0007165">
    <property type="term" value="P:signal transduction"/>
    <property type="evidence" value="ECO:0007669"/>
    <property type="project" value="InterPro"/>
</dbReference>